<keyword evidence="4" id="KW-0472">Membrane</keyword>
<dbReference type="FunFam" id="2.40.30.170:FF:000010">
    <property type="entry name" value="Efflux RND transporter periplasmic adaptor subunit"/>
    <property type="match status" value="1"/>
</dbReference>
<dbReference type="RefSeq" id="WP_187762587.1">
    <property type="nucleotide sequence ID" value="NZ_CP061038.1"/>
</dbReference>
<accession>A0A7H0LKT2</accession>
<keyword evidence="4" id="KW-0812">Transmembrane</keyword>
<feature type="domain" description="Multidrug resistance protein MdtA-like C-terminal permuted SH3" evidence="7">
    <location>
        <begin position="295"/>
        <end position="357"/>
    </location>
</feature>
<dbReference type="Proteomes" id="UP000516148">
    <property type="component" value="Chromosome"/>
</dbReference>
<sequence>MSTLPSPDSPLPLTADRSRIRPLILAAAVIVLLFGGLYAWKAARSAAPAQGAPPATPVAAMVVQPGDVPAALEAVGSLRAVREVMLAPEVSGRVVALRVTAGATVGQGALLVQLYDAPERADRAAAIARANFASIQLARSQELAPTGAEPRELLQQRRAELDQARAAVQQIDARITQKQVRAPFSGQIGIRRANLGQYLNPGDGIATLTSLDQLYVDFTVPQQELSRLPVGGVVRVTSDAWPGRSFTARVNAIEPRIGEDTRNVTVQAVMPNPDRALRPGMYVTASLDLPAQSGALVVPVSAIQTSASGDSVTVVRGPKARSEGKAEPVSVTTGRRFGDSVIVTSGLKPGDVVVTEGQIRVQPGAQVRIVPARPAKGR</sequence>
<dbReference type="AlphaFoldDB" id="A0A7H0LKT2"/>
<dbReference type="PANTHER" id="PTHR30469:SF29">
    <property type="entry name" value="BLR2860 PROTEIN"/>
    <property type="match status" value="1"/>
</dbReference>
<dbReference type="InterPro" id="IPR006143">
    <property type="entry name" value="RND_pump_MFP"/>
</dbReference>
<name>A0A7H0LKT2_9SPHN</name>
<dbReference type="Pfam" id="PF25917">
    <property type="entry name" value="BSH_RND"/>
    <property type="match status" value="1"/>
</dbReference>
<dbReference type="Pfam" id="PF25967">
    <property type="entry name" value="RND-MFP_C"/>
    <property type="match status" value="1"/>
</dbReference>
<dbReference type="InterPro" id="IPR058625">
    <property type="entry name" value="MdtA-like_BSH"/>
</dbReference>
<dbReference type="PANTHER" id="PTHR30469">
    <property type="entry name" value="MULTIDRUG RESISTANCE PROTEIN MDTA"/>
    <property type="match status" value="1"/>
</dbReference>
<evidence type="ECO:0000313" key="9">
    <source>
        <dbReference type="Proteomes" id="UP000516148"/>
    </source>
</evidence>
<evidence type="ECO:0000256" key="2">
    <source>
        <dbReference type="ARBA" id="ARBA00009477"/>
    </source>
</evidence>
<keyword evidence="4" id="KW-1133">Transmembrane helix</keyword>
<keyword evidence="3" id="KW-0813">Transport</keyword>
<dbReference type="Gene3D" id="1.10.287.470">
    <property type="entry name" value="Helix hairpin bin"/>
    <property type="match status" value="1"/>
</dbReference>
<gene>
    <name evidence="8" type="ORF">H3Z74_03320</name>
</gene>
<dbReference type="Gene3D" id="2.40.50.100">
    <property type="match status" value="1"/>
</dbReference>
<comment type="similarity">
    <text evidence="2">Belongs to the membrane fusion protein (MFP) (TC 8.A.1) family.</text>
</comment>
<dbReference type="SUPFAM" id="SSF111369">
    <property type="entry name" value="HlyD-like secretion proteins"/>
    <property type="match status" value="1"/>
</dbReference>
<dbReference type="GO" id="GO:1990281">
    <property type="term" value="C:efflux pump complex"/>
    <property type="evidence" value="ECO:0007669"/>
    <property type="project" value="TreeGrafter"/>
</dbReference>
<feature type="transmembrane region" description="Helical" evidence="4">
    <location>
        <begin position="20"/>
        <end position="40"/>
    </location>
</feature>
<dbReference type="Gene3D" id="2.40.420.20">
    <property type="match status" value="1"/>
</dbReference>
<dbReference type="InterPro" id="IPR058792">
    <property type="entry name" value="Beta-barrel_RND_2"/>
</dbReference>
<dbReference type="InterPro" id="IPR058627">
    <property type="entry name" value="MdtA-like_C"/>
</dbReference>
<feature type="domain" description="Multidrug resistance protein MdtA-like barrel-sandwich hybrid" evidence="5">
    <location>
        <begin position="83"/>
        <end position="205"/>
    </location>
</feature>
<dbReference type="Gene3D" id="2.40.30.170">
    <property type="match status" value="1"/>
</dbReference>
<evidence type="ECO:0000313" key="8">
    <source>
        <dbReference type="EMBL" id="QNQ10285.1"/>
    </source>
</evidence>
<reference evidence="8 9" key="1">
    <citation type="submission" date="2020-09" db="EMBL/GenBank/DDBJ databases">
        <title>Sphingomonas sp., a new species isolated from pork steak.</title>
        <authorList>
            <person name="Heidler von Heilborn D."/>
        </authorList>
    </citation>
    <scope>NUCLEOTIDE SEQUENCE [LARGE SCALE GENOMIC DNA]</scope>
    <source>
        <strain evidence="9">S8-3T</strain>
    </source>
</reference>
<proteinExistence type="inferred from homology"/>
<evidence type="ECO:0000256" key="1">
    <source>
        <dbReference type="ARBA" id="ARBA00004196"/>
    </source>
</evidence>
<dbReference type="Pfam" id="PF25954">
    <property type="entry name" value="Beta-barrel_RND_2"/>
    <property type="match status" value="1"/>
</dbReference>
<organism evidence="8 9">
    <name type="scientific">Sphingomonas alpina</name>
    <dbReference type="NCBI Taxonomy" id="653931"/>
    <lineage>
        <taxon>Bacteria</taxon>
        <taxon>Pseudomonadati</taxon>
        <taxon>Pseudomonadota</taxon>
        <taxon>Alphaproteobacteria</taxon>
        <taxon>Sphingomonadales</taxon>
        <taxon>Sphingomonadaceae</taxon>
        <taxon>Sphingomonas</taxon>
    </lineage>
</organism>
<evidence type="ECO:0000259" key="7">
    <source>
        <dbReference type="Pfam" id="PF25967"/>
    </source>
</evidence>
<dbReference type="EMBL" id="CP061038">
    <property type="protein sequence ID" value="QNQ10285.1"/>
    <property type="molecule type" value="Genomic_DNA"/>
</dbReference>
<feature type="domain" description="CusB-like beta-barrel" evidence="6">
    <location>
        <begin position="215"/>
        <end position="288"/>
    </location>
</feature>
<evidence type="ECO:0000256" key="3">
    <source>
        <dbReference type="ARBA" id="ARBA00022448"/>
    </source>
</evidence>
<dbReference type="NCBIfam" id="TIGR01730">
    <property type="entry name" value="RND_mfp"/>
    <property type="match status" value="1"/>
</dbReference>
<evidence type="ECO:0000256" key="4">
    <source>
        <dbReference type="SAM" id="Phobius"/>
    </source>
</evidence>
<comment type="subcellular location">
    <subcellularLocation>
        <location evidence="1">Cell envelope</location>
    </subcellularLocation>
</comment>
<protein>
    <submittedName>
        <fullName evidence="8">Efflux RND transporter periplasmic adaptor subunit</fullName>
    </submittedName>
</protein>
<dbReference type="GO" id="GO:0015562">
    <property type="term" value="F:efflux transmembrane transporter activity"/>
    <property type="evidence" value="ECO:0007669"/>
    <property type="project" value="TreeGrafter"/>
</dbReference>
<keyword evidence="9" id="KW-1185">Reference proteome</keyword>
<evidence type="ECO:0000259" key="6">
    <source>
        <dbReference type="Pfam" id="PF25954"/>
    </source>
</evidence>
<evidence type="ECO:0000259" key="5">
    <source>
        <dbReference type="Pfam" id="PF25917"/>
    </source>
</evidence>
<dbReference type="KEGG" id="spap:H3Z74_03320"/>